<dbReference type="EMBL" id="KN834069">
    <property type="protein sequence ID" value="KIK12588.1"/>
    <property type="molecule type" value="Genomic_DNA"/>
</dbReference>
<dbReference type="Gene3D" id="3.20.20.140">
    <property type="entry name" value="Metal-dependent hydrolases"/>
    <property type="match status" value="1"/>
</dbReference>
<protein>
    <recommendedName>
        <fullName evidence="3">Amidohydrolase 3 domain-containing protein</fullName>
    </recommendedName>
</protein>
<dbReference type="InterPro" id="IPR011059">
    <property type="entry name" value="Metal-dep_hydrolase_composite"/>
</dbReference>
<keyword evidence="2" id="KW-1185">Reference proteome</keyword>
<evidence type="ECO:0000313" key="1">
    <source>
        <dbReference type="EMBL" id="KIK12588.1"/>
    </source>
</evidence>
<dbReference type="STRING" id="765257.A0A0C9YXE7"/>
<reference evidence="1 2" key="1">
    <citation type="submission" date="2014-04" db="EMBL/GenBank/DDBJ databases">
        <authorList>
            <consortium name="DOE Joint Genome Institute"/>
            <person name="Kuo A."/>
            <person name="Kohler A."/>
            <person name="Costa M.D."/>
            <person name="Nagy L.G."/>
            <person name="Floudas D."/>
            <person name="Copeland A."/>
            <person name="Barry K.W."/>
            <person name="Cichocki N."/>
            <person name="Veneault-Fourrey C."/>
            <person name="LaButti K."/>
            <person name="Lindquist E.A."/>
            <person name="Lipzen A."/>
            <person name="Lundell T."/>
            <person name="Morin E."/>
            <person name="Murat C."/>
            <person name="Sun H."/>
            <person name="Tunlid A."/>
            <person name="Henrissat B."/>
            <person name="Grigoriev I.V."/>
            <person name="Hibbett D.S."/>
            <person name="Martin F."/>
            <person name="Nordberg H.P."/>
            <person name="Cantor M.N."/>
            <person name="Hua S.X."/>
        </authorList>
    </citation>
    <scope>NUCLEOTIDE SEQUENCE [LARGE SCALE GENOMIC DNA]</scope>
    <source>
        <strain evidence="1 2">441</strain>
    </source>
</reference>
<proteinExistence type="predicted"/>
<dbReference type="OrthoDB" id="2662216at2759"/>
<evidence type="ECO:0008006" key="3">
    <source>
        <dbReference type="Google" id="ProtNLM"/>
    </source>
</evidence>
<dbReference type="PANTHER" id="PTHR43668">
    <property type="entry name" value="ALLANTOINASE"/>
    <property type="match status" value="1"/>
</dbReference>
<accession>A0A0C9YXE7</accession>
<dbReference type="GO" id="GO:0006145">
    <property type="term" value="P:purine nucleobase catabolic process"/>
    <property type="evidence" value="ECO:0007669"/>
    <property type="project" value="TreeGrafter"/>
</dbReference>
<dbReference type="InterPro" id="IPR032466">
    <property type="entry name" value="Metal_Hydrolase"/>
</dbReference>
<organism evidence="1 2">
    <name type="scientific">Pisolithus microcarpus 441</name>
    <dbReference type="NCBI Taxonomy" id="765257"/>
    <lineage>
        <taxon>Eukaryota</taxon>
        <taxon>Fungi</taxon>
        <taxon>Dikarya</taxon>
        <taxon>Basidiomycota</taxon>
        <taxon>Agaricomycotina</taxon>
        <taxon>Agaricomycetes</taxon>
        <taxon>Agaricomycetidae</taxon>
        <taxon>Boletales</taxon>
        <taxon>Sclerodermatineae</taxon>
        <taxon>Pisolithaceae</taxon>
        <taxon>Pisolithus</taxon>
    </lineage>
</organism>
<dbReference type="SUPFAM" id="SSF51338">
    <property type="entry name" value="Composite domain of metallo-dependent hydrolases"/>
    <property type="match status" value="1"/>
</dbReference>
<dbReference type="HOGENOM" id="CLU_1381058_0_0_1"/>
<reference evidence="2" key="2">
    <citation type="submission" date="2015-01" db="EMBL/GenBank/DDBJ databases">
        <title>Evolutionary Origins and Diversification of the Mycorrhizal Mutualists.</title>
        <authorList>
            <consortium name="DOE Joint Genome Institute"/>
            <consortium name="Mycorrhizal Genomics Consortium"/>
            <person name="Kohler A."/>
            <person name="Kuo A."/>
            <person name="Nagy L.G."/>
            <person name="Floudas D."/>
            <person name="Copeland A."/>
            <person name="Barry K.W."/>
            <person name="Cichocki N."/>
            <person name="Veneault-Fourrey C."/>
            <person name="LaButti K."/>
            <person name="Lindquist E.A."/>
            <person name="Lipzen A."/>
            <person name="Lundell T."/>
            <person name="Morin E."/>
            <person name="Murat C."/>
            <person name="Riley R."/>
            <person name="Ohm R."/>
            <person name="Sun H."/>
            <person name="Tunlid A."/>
            <person name="Henrissat B."/>
            <person name="Grigoriev I.V."/>
            <person name="Hibbett D.S."/>
            <person name="Martin F."/>
        </authorList>
    </citation>
    <scope>NUCLEOTIDE SEQUENCE [LARGE SCALE GENOMIC DNA]</scope>
    <source>
        <strain evidence="2">441</strain>
    </source>
</reference>
<dbReference type="PANTHER" id="PTHR43668:SF5">
    <property type="entry name" value="AMIDOHYDROLASE 3 DOMAIN-CONTAINING PROTEIN"/>
    <property type="match status" value="1"/>
</dbReference>
<evidence type="ECO:0000313" key="2">
    <source>
        <dbReference type="Proteomes" id="UP000054018"/>
    </source>
</evidence>
<name>A0A0C9YXE7_9AGAM</name>
<sequence>MSPSPPPEFYSRSVSDRYEFGTLAVLICNATIWTGSTGGNEVLAGDILLDHGLIQLMGTQLDVPNDTLLVDAQGAWVMPGIVDVHSHHGVMSSPLLSGADNANSPKGITEPWLQSLDGLNTHDDAYNLSVTGGVTTSLVLPGSGNAIGGQAFTIKMRVTKEKSSSSMLVTPPYGLNGSAIDYSIPPLWRHMKHACGQR</sequence>
<dbReference type="GO" id="GO:0005737">
    <property type="term" value="C:cytoplasm"/>
    <property type="evidence" value="ECO:0007669"/>
    <property type="project" value="TreeGrafter"/>
</dbReference>
<dbReference type="Proteomes" id="UP000054018">
    <property type="component" value="Unassembled WGS sequence"/>
</dbReference>
<gene>
    <name evidence="1" type="ORF">PISMIDRAFT_25642</name>
</gene>
<feature type="non-terminal residue" evidence="1">
    <location>
        <position position="198"/>
    </location>
</feature>
<dbReference type="InterPro" id="IPR050138">
    <property type="entry name" value="DHOase/Allantoinase_Hydrolase"/>
</dbReference>
<dbReference type="GO" id="GO:0004038">
    <property type="term" value="F:allantoinase activity"/>
    <property type="evidence" value="ECO:0007669"/>
    <property type="project" value="TreeGrafter"/>
</dbReference>
<dbReference type="AlphaFoldDB" id="A0A0C9YXE7"/>
<dbReference type="SUPFAM" id="SSF51556">
    <property type="entry name" value="Metallo-dependent hydrolases"/>
    <property type="match status" value="1"/>
</dbReference>